<dbReference type="InterPro" id="IPR036388">
    <property type="entry name" value="WH-like_DNA-bd_sf"/>
</dbReference>
<sequence>MKKSPLLKEKLTAQLREQIQTLQTDQLVKIPSERDLSESFEASRVSVRAAIQTLVQEGLLVQLQGKGTYIVPSVHVDTLYLMRSPDIKGNDPYYTNFLVEITNLAAKQAIRLSMVNPEGPLDAAVKGPIIVIGQMDDAKLDELKAATGQLYAVQRYAHREDIVQIYYDDYRIGSKAAKTLYDAGHRNFTLLAGPDKYDSSRLRKQGFLAYAQQVGITVQIITDKMNWEGGRRAADQLLTGELPHAIFAVNDWMAAGCLQGLREHGRKVPDDISIIGCDDIPLASQISPRLTTFSLDAKHLVEELLSVIHRGSRTQAHGTHEQMILTAALIHRESVSTTTHKE</sequence>
<dbReference type="CDD" id="cd07377">
    <property type="entry name" value="WHTH_GntR"/>
    <property type="match status" value="1"/>
</dbReference>
<dbReference type="PANTHER" id="PTHR30146:SF148">
    <property type="entry name" value="HTH-TYPE TRANSCRIPTIONAL REPRESSOR PURR-RELATED"/>
    <property type="match status" value="1"/>
</dbReference>
<evidence type="ECO:0000256" key="2">
    <source>
        <dbReference type="ARBA" id="ARBA00023015"/>
    </source>
</evidence>
<dbReference type="RefSeq" id="WP_126141580.1">
    <property type="nucleotide sequence ID" value="NZ_RXHU01000034.1"/>
</dbReference>
<dbReference type="Pfam" id="PF00392">
    <property type="entry name" value="GntR"/>
    <property type="match status" value="1"/>
</dbReference>
<reference evidence="6 7" key="1">
    <citation type="submission" date="2018-12" db="EMBL/GenBank/DDBJ databases">
        <title>Bacillus ochoae sp. nov., Paenibacillus whitsoniae sp. nov., Paenibacillus spiritus sp. nov. Isolated from the Mars Exploration Rover during spacecraft assembly.</title>
        <authorList>
            <person name="Seuylemezian A."/>
            <person name="Vaishampayan P."/>
        </authorList>
    </citation>
    <scope>NUCLEOTIDE SEQUENCE [LARGE SCALE GENOMIC DNA]</scope>
    <source>
        <strain evidence="6 7">MER 54</strain>
    </source>
</reference>
<dbReference type="CDD" id="cd06267">
    <property type="entry name" value="PBP1_LacI_sugar_binding-like"/>
    <property type="match status" value="1"/>
</dbReference>
<dbReference type="Proteomes" id="UP000276128">
    <property type="component" value="Unassembled WGS sequence"/>
</dbReference>
<dbReference type="SUPFAM" id="SSF46785">
    <property type="entry name" value="Winged helix' DNA-binding domain"/>
    <property type="match status" value="1"/>
</dbReference>
<evidence type="ECO:0000313" key="6">
    <source>
        <dbReference type="EMBL" id="RTE09216.1"/>
    </source>
</evidence>
<dbReference type="PROSITE" id="PS50949">
    <property type="entry name" value="HTH_GNTR"/>
    <property type="match status" value="1"/>
</dbReference>
<dbReference type="InterPro" id="IPR028082">
    <property type="entry name" value="Peripla_BP_I"/>
</dbReference>
<gene>
    <name evidence="6" type="ORF">EJQ19_12595</name>
</gene>
<dbReference type="InterPro" id="IPR036390">
    <property type="entry name" value="WH_DNA-bd_sf"/>
</dbReference>
<dbReference type="Pfam" id="PF13377">
    <property type="entry name" value="Peripla_BP_3"/>
    <property type="match status" value="1"/>
</dbReference>
<evidence type="ECO:0000256" key="1">
    <source>
        <dbReference type="ARBA" id="ARBA00022491"/>
    </source>
</evidence>
<dbReference type="AlphaFoldDB" id="A0A3S0C9X1"/>
<feature type="domain" description="HTH gntR-type" evidence="5">
    <location>
        <begin position="5"/>
        <end position="73"/>
    </location>
</feature>
<dbReference type="InterPro" id="IPR046335">
    <property type="entry name" value="LacI/GalR-like_sensor"/>
</dbReference>
<keyword evidence="3" id="KW-0238">DNA-binding</keyword>
<accession>A0A3S0C9X1</accession>
<keyword evidence="1" id="KW-0678">Repressor</keyword>
<protein>
    <submittedName>
        <fullName evidence="6">GntR family transcriptional regulator</fullName>
    </submittedName>
</protein>
<keyword evidence="2" id="KW-0805">Transcription regulation</keyword>
<keyword evidence="4" id="KW-0804">Transcription</keyword>
<keyword evidence="7" id="KW-1185">Reference proteome</keyword>
<evidence type="ECO:0000256" key="4">
    <source>
        <dbReference type="ARBA" id="ARBA00023163"/>
    </source>
</evidence>
<dbReference type="Gene3D" id="3.40.50.2300">
    <property type="match status" value="2"/>
</dbReference>
<dbReference type="GO" id="GO:0000976">
    <property type="term" value="F:transcription cis-regulatory region binding"/>
    <property type="evidence" value="ECO:0007669"/>
    <property type="project" value="TreeGrafter"/>
</dbReference>
<proteinExistence type="predicted"/>
<dbReference type="Gene3D" id="1.10.10.10">
    <property type="entry name" value="Winged helix-like DNA-binding domain superfamily/Winged helix DNA-binding domain"/>
    <property type="match status" value="1"/>
</dbReference>
<dbReference type="OrthoDB" id="9815017at2"/>
<dbReference type="SUPFAM" id="SSF53822">
    <property type="entry name" value="Periplasmic binding protein-like I"/>
    <property type="match status" value="1"/>
</dbReference>
<dbReference type="PANTHER" id="PTHR30146">
    <property type="entry name" value="LACI-RELATED TRANSCRIPTIONAL REPRESSOR"/>
    <property type="match status" value="1"/>
</dbReference>
<dbReference type="EMBL" id="RXHU01000034">
    <property type="protein sequence ID" value="RTE09216.1"/>
    <property type="molecule type" value="Genomic_DNA"/>
</dbReference>
<evidence type="ECO:0000259" key="5">
    <source>
        <dbReference type="PROSITE" id="PS50949"/>
    </source>
</evidence>
<dbReference type="GO" id="GO:0003700">
    <property type="term" value="F:DNA-binding transcription factor activity"/>
    <property type="evidence" value="ECO:0007669"/>
    <property type="project" value="InterPro"/>
</dbReference>
<dbReference type="SMART" id="SM00345">
    <property type="entry name" value="HTH_GNTR"/>
    <property type="match status" value="1"/>
</dbReference>
<name>A0A3S0C9X1_9BACL</name>
<dbReference type="PRINTS" id="PR00035">
    <property type="entry name" value="HTHGNTR"/>
</dbReference>
<evidence type="ECO:0000313" key="7">
    <source>
        <dbReference type="Proteomes" id="UP000276128"/>
    </source>
</evidence>
<evidence type="ECO:0000256" key="3">
    <source>
        <dbReference type="ARBA" id="ARBA00023125"/>
    </source>
</evidence>
<organism evidence="6 7">
    <name type="scientific">Paenibacillus whitsoniae</name>
    <dbReference type="NCBI Taxonomy" id="2496558"/>
    <lineage>
        <taxon>Bacteria</taxon>
        <taxon>Bacillati</taxon>
        <taxon>Bacillota</taxon>
        <taxon>Bacilli</taxon>
        <taxon>Bacillales</taxon>
        <taxon>Paenibacillaceae</taxon>
        <taxon>Paenibacillus</taxon>
    </lineage>
</organism>
<comment type="caution">
    <text evidence="6">The sequence shown here is derived from an EMBL/GenBank/DDBJ whole genome shotgun (WGS) entry which is preliminary data.</text>
</comment>
<dbReference type="InterPro" id="IPR000524">
    <property type="entry name" value="Tscrpt_reg_HTH_GntR"/>
</dbReference>